<sequence length="83" mass="9655">MYKGNDTIVVQGEFTGANAKKFQSKTFHYWFDRNTGLVLKYENRNEQEEVVGYLETESFVVNVPIKDGEFAVDIPSDYQKDKH</sequence>
<reference evidence="1 2" key="1">
    <citation type="submission" date="2017-09" db="EMBL/GenBank/DDBJ databases">
        <title>Large-scale bioinformatics analysis of Bacillus genomes uncovers conserved roles of natural products in bacterial physiology.</title>
        <authorList>
            <consortium name="Agbiome Team Llc"/>
            <person name="Bleich R.M."/>
            <person name="Grubbs K.J."/>
            <person name="Santa Maria K.C."/>
            <person name="Allen S.E."/>
            <person name="Farag S."/>
            <person name="Shank E.A."/>
            <person name="Bowers A."/>
        </authorList>
    </citation>
    <scope>NUCLEOTIDE SEQUENCE [LARGE SCALE GENOMIC DNA]</scope>
    <source>
        <strain evidence="1 2">AFS067272</strain>
    </source>
</reference>
<name>A0AA44QD76_BACCE</name>
<evidence type="ECO:0000313" key="2">
    <source>
        <dbReference type="Proteomes" id="UP000226357"/>
    </source>
</evidence>
<dbReference type="Proteomes" id="UP000226357">
    <property type="component" value="Unassembled WGS sequence"/>
</dbReference>
<proteinExistence type="predicted"/>
<evidence type="ECO:0000313" key="1">
    <source>
        <dbReference type="EMBL" id="PFS05114.1"/>
    </source>
</evidence>
<comment type="caution">
    <text evidence="1">The sequence shown here is derived from an EMBL/GenBank/DDBJ whole genome shotgun (WGS) entry which is preliminary data.</text>
</comment>
<dbReference type="AlphaFoldDB" id="A0AA44QD76"/>
<protein>
    <submittedName>
        <fullName evidence="1">Uncharacterized protein</fullName>
    </submittedName>
</protein>
<gene>
    <name evidence="1" type="ORF">COK38_05470</name>
</gene>
<dbReference type="EMBL" id="NVBO01000034">
    <property type="protein sequence ID" value="PFS05114.1"/>
    <property type="molecule type" value="Genomic_DNA"/>
</dbReference>
<accession>A0AA44QD76</accession>
<organism evidence="1 2">
    <name type="scientific">Bacillus cereus</name>
    <dbReference type="NCBI Taxonomy" id="1396"/>
    <lineage>
        <taxon>Bacteria</taxon>
        <taxon>Bacillati</taxon>
        <taxon>Bacillota</taxon>
        <taxon>Bacilli</taxon>
        <taxon>Bacillales</taxon>
        <taxon>Bacillaceae</taxon>
        <taxon>Bacillus</taxon>
        <taxon>Bacillus cereus group</taxon>
    </lineage>
</organism>